<evidence type="ECO:0000313" key="2">
    <source>
        <dbReference type="Proteomes" id="UP000183208"/>
    </source>
</evidence>
<dbReference type="EMBL" id="FNTI01000001">
    <property type="protein sequence ID" value="SEC49958.1"/>
    <property type="molecule type" value="Genomic_DNA"/>
</dbReference>
<protein>
    <submittedName>
        <fullName evidence="1">Uncharacterized protein</fullName>
    </submittedName>
</protein>
<evidence type="ECO:0000313" key="1">
    <source>
        <dbReference type="EMBL" id="SEC49958.1"/>
    </source>
</evidence>
<accession>A0A1M6ULU4</accession>
<gene>
    <name evidence="1" type="ORF">SAMN05444171_1561</name>
</gene>
<dbReference type="Proteomes" id="UP000183208">
    <property type="component" value="Unassembled WGS sequence"/>
</dbReference>
<sequence>MRRSNWAPWIVPNGDDQTVYLIAVDFGNIGRVWRESDYETTDFETVIQDVPTGHYSNLIRIDVAHEPCRCCDLLQVLTNHFEERYRDLQLPLPITLV</sequence>
<dbReference type="RefSeq" id="WP_074817561.1">
    <property type="nucleotide sequence ID" value="NZ_FNTI01000001.1"/>
</dbReference>
<dbReference type="AlphaFoldDB" id="A0A1M6ULU4"/>
<dbReference type="OrthoDB" id="8248633at2"/>
<name>A0A1M6ULU4_9BRAD</name>
<organism evidence="1 2">
    <name type="scientific">Bradyrhizobium lablabi</name>
    <dbReference type="NCBI Taxonomy" id="722472"/>
    <lineage>
        <taxon>Bacteria</taxon>
        <taxon>Pseudomonadati</taxon>
        <taxon>Pseudomonadota</taxon>
        <taxon>Alphaproteobacteria</taxon>
        <taxon>Hyphomicrobiales</taxon>
        <taxon>Nitrobacteraceae</taxon>
        <taxon>Bradyrhizobium</taxon>
    </lineage>
</organism>
<proteinExistence type="predicted"/>
<reference evidence="1 2" key="1">
    <citation type="submission" date="2016-10" db="EMBL/GenBank/DDBJ databases">
        <authorList>
            <person name="de Groot N.N."/>
        </authorList>
    </citation>
    <scope>NUCLEOTIDE SEQUENCE [LARGE SCALE GENOMIC DNA]</scope>
    <source>
        <strain evidence="1 2">GAS522</strain>
    </source>
</reference>